<sequence length="332" mass="36049">MTSLKFVFKIKLREKMILPKRSKREKGQILIIFLLILVVTLAIVLSIASRTVMDVRMTSTSDESNRAYFAAEAGVEEALKQLEAGVAISAHPINLDFGKLNNTKGLVQEVGLGGEQNFIYPGNLKKDEVAQFNLLSIPDNPAPAPPEEPSPIGSSLTFHWGSSDTRADDAGAGPDTWKTAAIEVTIIYCNPCVAPPGTSTFRLKKVAFDPIDRGNNFSPLNPPFGTVGRQTISDSRSEKDFYFHANVDVTALIGSYPANTPVLARVRFLYNNIDSPIAVTAAGTIPTEGSLIESIGQTSSGVTRRLQAVRLYPPPLPIPFDYVLFSKGDIIK</sequence>
<evidence type="ECO:0000313" key="3">
    <source>
        <dbReference type="Proteomes" id="UP000176631"/>
    </source>
</evidence>
<dbReference type="Pfam" id="PF14341">
    <property type="entry name" value="PilX_N"/>
    <property type="match status" value="1"/>
</dbReference>
<gene>
    <name evidence="2" type="ORF">A2172_04290</name>
</gene>
<reference evidence="2 3" key="1">
    <citation type="journal article" date="2016" name="Nat. Commun.">
        <title>Thousands of microbial genomes shed light on interconnected biogeochemical processes in an aquifer system.</title>
        <authorList>
            <person name="Anantharaman K."/>
            <person name="Brown C.T."/>
            <person name="Hug L.A."/>
            <person name="Sharon I."/>
            <person name="Castelle C.J."/>
            <person name="Probst A.J."/>
            <person name="Thomas B.C."/>
            <person name="Singh A."/>
            <person name="Wilkins M.J."/>
            <person name="Karaoz U."/>
            <person name="Brodie E.L."/>
            <person name="Williams K.H."/>
            <person name="Hubbard S.S."/>
            <person name="Banfield J.F."/>
        </authorList>
    </citation>
    <scope>NUCLEOTIDE SEQUENCE [LARGE SCALE GENOMIC DNA]</scope>
</reference>
<name>A0A1G1W771_9BACT</name>
<proteinExistence type="predicted"/>
<feature type="domain" description="Type 4 fimbrial biogenesis protein PilX N-terminal" evidence="1">
    <location>
        <begin position="26"/>
        <end position="76"/>
    </location>
</feature>
<dbReference type="AlphaFoldDB" id="A0A1G1W771"/>
<protein>
    <recommendedName>
        <fullName evidence="1">Type 4 fimbrial biogenesis protein PilX N-terminal domain-containing protein</fullName>
    </recommendedName>
</protein>
<dbReference type="EMBL" id="MHCP01000025">
    <property type="protein sequence ID" value="OGY23420.1"/>
    <property type="molecule type" value="Genomic_DNA"/>
</dbReference>
<comment type="caution">
    <text evidence="2">The sequence shown here is derived from an EMBL/GenBank/DDBJ whole genome shotgun (WGS) entry which is preliminary data.</text>
</comment>
<accession>A0A1G1W771</accession>
<dbReference type="STRING" id="1802593.A2172_04290"/>
<dbReference type="InterPro" id="IPR025746">
    <property type="entry name" value="PilX_N_dom"/>
</dbReference>
<evidence type="ECO:0000259" key="1">
    <source>
        <dbReference type="Pfam" id="PF14341"/>
    </source>
</evidence>
<organism evidence="2 3">
    <name type="scientific">Candidatus Woykebacteria bacterium RBG_13_40_15</name>
    <dbReference type="NCBI Taxonomy" id="1802593"/>
    <lineage>
        <taxon>Bacteria</taxon>
        <taxon>Candidatus Woykeibacteriota</taxon>
    </lineage>
</organism>
<dbReference type="Proteomes" id="UP000176631">
    <property type="component" value="Unassembled WGS sequence"/>
</dbReference>
<evidence type="ECO:0000313" key="2">
    <source>
        <dbReference type="EMBL" id="OGY23420.1"/>
    </source>
</evidence>